<comment type="caution">
    <text evidence="2">The sequence shown here is derived from an EMBL/GenBank/DDBJ whole genome shotgun (WGS) entry which is preliminary data.</text>
</comment>
<feature type="compositionally biased region" description="Polar residues" evidence="1">
    <location>
        <begin position="1"/>
        <end position="37"/>
    </location>
</feature>
<organism evidence="2 3">
    <name type="scientific">Portunus trituberculatus</name>
    <name type="common">Swimming crab</name>
    <name type="synonym">Neptunus trituberculatus</name>
    <dbReference type="NCBI Taxonomy" id="210409"/>
    <lineage>
        <taxon>Eukaryota</taxon>
        <taxon>Metazoa</taxon>
        <taxon>Ecdysozoa</taxon>
        <taxon>Arthropoda</taxon>
        <taxon>Crustacea</taxon>
        <taxon>Multicrustacea</taxon>
        <taxon>Malacostraca</taxon>
        <taxon>Eumalacostraca</taxon>
        <taxon>Eucarida</taxon>
        <taxon>Decapoda</taxon>
        <taxon>Pleocyemata</taxon>
        <taxon>Brachyura</taxon>
        <taxon>Eubrachyura</taxon>
        <taxon>Portunoidea</taxon>
        <taxon>Portunidae</taxon>
        <taxon>Portuninae</taxon>
        <taxon>Portunus</taxon>
    </lineage>
</organism>
<evidence type="ECO:0000313" key="2">
    <source>
        <dbReference type="EMBL" id="MPC71223.1"/>
    </source>
</evidence>
<dbReference type="Proteomes" id="UP000324222">
    <property type="component" value="Unassembled WGS sequence"/>
</dbReference>
<name>A0A5B7HM15_PORTR</name>
<evidence type="ECO:0000313" key="3">
    <source>
        <dbReference type="Proteomes" id="UP000324222"/>
    </source>
</evidence>
<gene>
    <name evidence="2" type="ORF">E2C01_065495</name>
</gene>
<protein>
    <submittedName>
        <fullName evidence="2">Uncharacterized protein</fullName>
    </submittedName>
</protein>
<accession>A0A5B7HM15</accession>
<proteinExistence type="predicted"/>
<dbReference type="AlphaFoldDB" id="A0A5B7HM15"/>
<dbReference type="EMBL" id="VSRR010032523">
    <property type="protein sequence ID" value="MPC71223.1"/>
    <property type="molecule type" value="Genomic_DNA"/>
</dbReference>
<keyword evidence="3" id="KW-1185">Reference proteome</keyword>
<sequence>MTHSFNDTPTDSLRQLTGVITEQYTPGSHQPTPARNKTLTDGRFDLAPQHRGQMGPEQN</sequence>
<evidence type="ECO:0000256" key="1">
    <source>
        <dbReference type="SAM" id="MobiDB-lite"/>
    </source>
</evidence>
<reference evidence="2 3" key="1">
    <citation type="submission" date="2019-05" db="EMBL/GenBank/DDBJ databases">
        <title>Another draft genome of Portunus trituberculatus and its Hox gene families provides insights of decapod evolution.</title>
        <authorList>
            <person name="Jeong J.-H."/>
            <person name="Song I."/>
            <person name="Kim S."/>
            <person name="Choi T."/>
            <person name="Kim D."/>
            <person name="Ryu S."/>
            <person name="Kim W."/>
        </authorList>
    </citation>
    <scope>NUCLEOTIDE SEQUENCE [LARGE SCALE GENOMIC DNA]</scope>
    <source>
        <tissue evidence="2">Muscle</tissue>
    </source>
</reference>
<feature type="region of interest" description="Disordered" evidence="1">
    <location>
        <begin position="1"/>
        <end position="59"/>
    </location>
</feature>